<keyword evidence="6" id="KW-1185">Reference proteome</keyword>
<feature type="coiled-coil region" evidence="2">
    <location>
        <begin position="288"/>
        <end position="354"/>
    </location>
</feature>
<dbReference type="InterPro" id="IPR049258">
    <property type="entry name" value="ODAD1_CC"/>
</dbReference>
<organism evidence="5 6">
    <name type="scientific">Cyclostephanos tholiformis</name>
    <dbReference type="NCBI Taxonomy" id="382380"/>
    <lineage>
        <taxon>Eukaryota</taxon>
        <taxon>Sar</taxon>
        <taxon>Stramenopiles</taxon>
        <taxon>Ochrophyta</taxon>
        <taxon>Bacillariophyta</taxon>
        <taxon>Coscinodiscophyceae</taxon>
        <taxon>Thalassiosirophycidae</taxon>
        <taxon>Stephanodiscales</taxon>
        <taxon>Stephanodiscaceae</taxon>
        <taxon>Cyclostephanos</taxon>
    </lineage>
</organism>
<feature type="region of interest" description="Disordered" evidence="3">
    <location>
        <begin position="462"/>
        <end position="481"/>
    </location>
</feature>
<feature type="domain" description="ODAD1 central coiled coil region" evidence="4">
    <location>
        <begin position="243"/>
        <end position="528"/>
    </location>
</feature>
<feature type="coiled-coil region" evidence="2">
    <location>
        <begin position="380"/>
        <end position="407"/>
    </location>
</feature>
<feature type="region of interest" description="Disordered" evidence="3">
    <location>
        <begin position="1"/>
        <end position="42"/>
    </location>
</feature>
<evidence type="ECO:0000256" key="3">
    <source>
        <dbReference type="SAM" id="MobiDB-lite"/>
    </source>
</evidence>
<name>A0ABD3SCX4_9STRA</name>
<keyword evidence="1 2" id="KW-0175">Coiled coil</keyword>
<feature type="region of interest" description="Disordered" evidence="3">
    <location>
        <begin position="763"/>
        <end position="795"/>
    </location>
</feature>
<feature type="coiled-coil region" evidence="2">
    <location>
        <begin position="121"/>
        <end position="228"/>
    </location>
</feature>
<reference evidence="5 6" key="1">
    <citation type="submission" date="2024-10" db="EMBL/GenBank/DDBJ databases">
        <title>Updated reference genomes for cyclostephanoid diatoms.</title>
        <authorList>
            <person name="Roberts W.R."/>
            <person name="Alverson A.J."/>
        </authorList>
    </citation>
    <scope>NUCLEOTIDE SEQUENCE [LARGE SCALE GENOMIC DNA]</scope>
    <source>
        <strain evidence="5 6">AJA228-03</strain>
    </source>
</reference>
<comment type="caution">
    <text evidence="5">The sequence shown here is derived from an EMBL/GenBank/DDBJ whole genome shotgun (WGS) entry which is preliminary data.</text>
</comment>
<dbReference type="AlphaFoldDB" id="A0ABD3SCX4"/>
<feature type="compositionally biased region" description="Basic and acidic residues" evidence="3">
    <location>
        <begin position="779"/>
        <end position="795"/>
    </location>
</feature>
<dbReference type="Pfam" id="PF21773">
    <property type="entry name" value="ODAD1_CC"/>
    <property type="match status" value="1"/>
</dbReference>
<evidence type="ECO:0000256" key="1">
    <source>
        <dbReference type="ARBA" id="ARBA00023054"/>
    </source>
</evidence>
<evidence type="ECO:0000256" key="2">
    <source>
        <dbReference type="SAM" id="Coils"/>
    </source>
</evidence>
<evidence type="ECO:0000259" key="4">
    <source>
        <dbReference type="Pfam" id="PF21773"/>
    </source>
</evidence>
<evidence type="ECO:0000313" key="6">
    <source>
        <dbReference type="Proteomes" id="UP001530377"/>
    </source>
</evidence>
<dbReference type="PANTHER" id="PTHR21694:SF18">
    <property type="entry name" value="COILED-COIL DOMAIN-CONTAINING PROTEIN 63"/>
    <property type="match status" value="1"/>
</dbReference>
<proteinExistence type="predicted"/>
<evidence type="ECO:0000313" key="5">
    <source>
        <dbReference type="EMBL" id="KAL3822163.1"/>
    </source>
</evidence>
<feature type="region of interest" description="Disordered" evidence="3">
    <location>
        <begin position="699"/>
        <end position="733"/>
    </location>
</feature>
<sequence length="795" mass="90956">MSSTGHHNSQRRQHHRLQGNPRSHGTSIPPLPPANAKEEGEIRYSQLVEEQEHKICTASSRKELLIQKLDRLRALKDEIAKDDWMFERTNSQVFAMNSSPELRRMSNDKCERDGGECNEAIDTLRQEYHNMKANRNAFAHECDLVLRRQRATLDKLRAENETLKADVVKIQTRHMSRPINKFEQSQLDRLYQELDRYSGLVESSKAKAEAMEKEMAELRDEIWKRRQQMGGVNAAANYQRIVEKQVSLLEGQLDQALVKFNKCVSRNKRLREKIDGLRGESVTFEKVYRKVETDLREKKKQMALVIEQSNQAHEQRDKAQLEIAAIERLNRKEEDAFHQQIGELSDELEKINEQFLISSKRAQSAIVVDPVEEERKAIERREAARANEAARAEAEDAKQRDEKLQSYADTFREISAATGISDADELVKVFIENEEHNFSLFRYSNEQAAEIERLEEDIQDLREEESKCKEEASDDRNDSRKDDLVKLQNEISLVDELTKGYESKCDGYQNLLEEVKDEIKLVLIRLKCKFDEELTTDNILHYLGIVEERALEIICNYLRVKEFSNGGDRFSSSSSDVLPSEKSTGVSAISVSAPRLLDYSSDESGDEGGESSLKPLHRSDMNYSKIASIIPKRKTMTGKRGAICGLQPRRRSVVSTVPDGVTIPVPLRVSTLLNLCSLSGAKARAFVYYPDPLLFEAEPEPEPLEREPPEPEPLLPPVLFEAEPEPEPLEREAEPLLPPVLFEAEPEPEPLEREAEPLLPPVLFEAEPDPDPLLFEPELPERESVEPEPERSSRV</sequence>
<dbReference type="InterPro" id="IPR051876">
    <property type="entry name" value="ODA-DC/CCD"/>
</dbReference>
<dbReference type="PANTHER" id="PTHR21694">
    <property type="entry name" value="COILED-COIL DOMAIN-CONTAINING PROTEIN 63"/>
    <property type="match status" value="1"/>
</dbReference>
<accession>A0ABD3SCX4</accession>
<feature type="compositionally biased region" description="Basic residues" evidence="3">
    <location>
        <begin position="8"/>
        <end position="17"/>
    </location>
</feature>
<dbReference type="EMBL" id="JALLPB020000072">
    <property type="protein sequence ID" value="KAL3822163.1"/>
    <property type="molecule type" value="Genomic_DNA"/>
</dbReference>
<protein>
    <recommendedName>
        <fullName evidence="4">ODAD1 central coiled coil region domain-containing protein</fullName>
    </recommendedName>
</protein>
<gene>
    <name evidence="5" type="ORF">ACHAXA_008179</name>
</gene>
<dbReference type="Proteomes" id="UP001530377">
    <property type="component" value="Unassembled WGS sequence"/>
</dbReference>